<organism evidence="2 3">
    <name type="scientific">Laetiporus sulphureus 93-53</name>
    <dbReference type="NCBI Taxonomy" id="1314785"/>
    <lineage>
        <taxon>Eukaryota</taxon>
        <taxon>Fungi</taxon>
        <taxon>Dikarya</taxon>
        <taxon>Basidiomycota</taxon>
        <taxon>Agaricomycotina</taxon>
        <taxon>Agaricomycetes</taxon>
        <taxon>Polyporales</taxon>
        <taxon>Laetiporus</taxon>
    </lineage>
</organism>
<dbReference type="EMBL" id="KV427609">
    <property type="protein sequence ID" value="KZT10412.1"/>
    <property type="molecule type" value="Genomic_DNA"/>
</dbReference>
<dbReference type="InParanoid" id="A0A165GIY1"/>
<dbReference type="RefSeq" id="XP_040768152.1">
    <property type="nucleotide sequence ID" value="XM_040902404.1"/>
</dbReference>
<feature type="compositionally biased region" description="Pro residues" evidence="1">
    <location>
        <begin position="22"/>
        <end position="38"/>
    </location>
</feature>
<evidence type="ECO:0000313" key="2">
    <source>
        <dbReference type="EMBL" id="KZT10412.1"/>
    </source>
</evidence>
<dbReference type="GeneID" id="63819435"/>
<keyword evidence="3" id="KW-1185">Reference proteome</keyword>
<accession>A0A165GIY1</accession>
<dbReference type="Proteomes" id="UP000076871">
    <property type="component" value="Unassembled WGS sequence"/>
</dbReference>
<evidence type="ECO:0000256" key="1">
    <source>
        <dbReference type="SAM" id="MobiDB-lite"/>
    </source>
</evidence>
<evidence type="ECO:0000313" key="3">
    <source>
        <dbReference type="Proteomes" id="UP000076871"/>
    </source>
</evidence>
<proteinExistence type="predicted"/>
<reference evidence="2 3" key="1">
    <citation type="journal article" date="2016" name="Mol. Biol. Evol.">
        <title>Comparative Genomics of Early-Diverging Mushroom-Forming Fungi Provides Insights into the Origins of Lignocellulose Decay Capabilities.</title>
        <authorList>
            <person name="Nagy L.G."/>
            <person name="Riley R."/>
            <person name="Tritt A."/>
            <person name="Adam C."/>
            <person name="Daum C."/>
            <person name="Floudas D."/>
            <person name="Sun H."/>
            <person name="Yadav J.S."/>
            <person name="Pangilinan J."/>
            <person name="Larsson K.H."/>
            <person name="Matsuura K."/>
            <person name="Barry K."/>
            <person name="Labutti K."/>
            <person name="Kuo R."/>
            <person name="Ohm R.A."/>
            <person name="Bhattacharya S.S."/>
            <person name="Shirouzu T."/>
            <person name="Yoshinaga Y."/>
            <person name="Martin F.M."/>
            <person name="Grigoriev I.V."/>
            <person name="Hibbett D.S."/>
        </authorList>
    </citation>
    <scope>NUCLEOTIDE SEQUENCE [LARGE SCALE GENOMIC DNA]</scope>
    <source>
        <strain evidence="2 3">93-53</strain>
    </source>
</reference>
<gene>
    <name evidence="2" type="ORF">LAESUDRAFT_424801</name>
</gene>
<protein>
    <submittedName>
        <fullName evidence="2">Uncharacterized protein</fullName>
    </submittedName>
</protein>
<feature type="region of interest" description="Disordered" evidence="1">
    <location>
        <begin position="17"/>
        <end position="48"/>
    </location>
</feature>
<dbReference type="OrthoDB" id="2794674at2759"/>
<sequence length="146" mass="15816">MADTDCPLFYFLDEYLAEEPSTPEPEPASPAPPVPPKDAPAAPVYGPAPEHLLGAIHHRETAPTGTRYCEELDAFVPASLPYSIRGLPKTRAPLAQRLRSGELFRRAGPDAAVDDTICAIGLTHRQMTLLPLWQAQGSSAVKYRGI</sequence>
<dbReference type="AlphaFoldDB" id="A0A165GIY1"/>
<name>A0A165GIY1_9APHY</name>